<dbReference type="Gene3D" id="3.30.40.10">
    <property type="entry name" value="Zinc/RING finger domain, C3HC4 (zinc finger)"/>
    <property type="match status" value="1"/>
</dbReference>
<dbReference type="SMART" id="SM00504">
    <property type="entry name" value="Ubox"/>
    <property type="match status" value="1"/>
</dbReference>
<feature type="domain" description="U-box" evidence="6">
    <location>
        <begin position="123"/>
        <end position="167"/>
    </location>
</feature>
<dbReference type="InterPro" id="IPR003613">
    <property type="entry name" value="Ubox_domain"/>
</dbReference>
<dbReference type="Proteomes" id="UP000015105">
    <property type="component" value="Chromosome 5D"/>
</dbReference>
<protein>
    <recommendedName>
        <fullName evidence="3">RING-type E3 ubiquitin transferase</fullName>
        <ecNumber evidence="3">2.3.2.27</ecNumber>
    </recommendedName>
</protein>
<keyword evidence="8" id="KW-1185">Reference proteome</keyword>
<dbReference type="AlphaFoldDB" id="A0A453L9Y0"/>
<dbReference type="InterPro" id="IPR051348">
    <property type="entry name" value="U-box_ubiquitin_ligases"/>
</dbReference>
<dbReference type="EC" id="2.3.2.27" evidence="3"/>
<accession>A0A453L9Y0</accession>
<comment type="pathway">
    <text evidence="2">Protein modification; protein ubiquitination.</text>
</comment>
<sequence>MRALKSKKARAVEQRADPSCKIWYICKGTLVYRRYGSVGRLQMIFSFVHRIDYIVAELQPAFDMFPSLSAFSTLGMPCPLAMKQRRKVRKSLLLNSFQWIGRLACRRRGVFQAHGYTNHTPGYEAEAIREWIDSGHHTSPMTNLELLHRDLLPNHALRSAIQEWLCR</sequence>
<dbReference type="PROSITE" id="PS51698">
    <property type="entry name" value="U_BOX"/>
    <property type="match status" value="1"/>
</dbReference>
<dbReference type="EnsemblPlants" id="AET5Gv20686100.43">
    <property type="protein sequence ID" value="AET5Gv20686100.43"/>
    <property type="gene ID" value="AET5Gv20686100"/>
</dbReference>
<reference evidence="7" key="4">
    <citation type="submission" date="2019-03" db="UniProtKB">
        <authorList>
            <consortium name="EnsemblPlants"/>
        </authorList>
    </citation>
    <scope>IDENTIFICATION</scope>
</reference>
<keyword evidence="4" id="KW-0808">Transferase</keyword>
<evidence type="ECO:0000313" key="7">
    <source>
        <dbReference type="EnsemblPlants" id="AET5Gv20686100.43"/>
    </source>
</evidence>
<comment type="catalytic activity">
    <reaction evidence="1">
        <text>S-ubiquitinyl-[E2 ubiquitin-conjugating enzyme]-L-cysteine + [acceptor protein]-L-lysine = [E2 ubiquitin-conjugating enzyme]-L-cysteine + N(6)-ubiquitinyl-[acceptor protein]-L-lysine.</text>
        <dbReference type="EC" id="2.3.2.27"/>
    </reaction>
</comment>
<dbReference type="GO" id="GO:0016567">
    <property type="term" value="P:protein ubiquitination"/>
    <property type="evidence" value="ECO:0007669"/>
    <property type="project" value="UniProtKB-UniPathway"/>
</dbReference>
<dbReference type="InterPro" id="IPR013083">
    <property type="entry name" value="Znf_RING/FYVE/PHD"/>
</dbReference>
<evidence type="ECO:0000256" key="5">
    <source>
        <dbReference type="ARBA" id="ARBA00022786"/>
    </source>
</evidence>
<reference evidence="7" key="5">
    <citation type="journal article" date="2021" name="G3 (Bethesda)">
        <title>Aegilops tauschii genome assembly Aet v5.0 features greater sequence contiguity and improved annotation.</title>
        <authorList>
            <person name="Wang L."/>
            <person name="Zhu T."/>
            <person name="Rodriguez J.C."/>
            <person name="Deal K.R."/>
            <person name="Dubcovsky J."/>
            <person name="McGuire P.E."/>
            <person name="Lux T."/>
            <person name="Spannagl M."/>
            <person name="Mayer K.F.X."/>
            <person name="Baldrich P."/>
            <person name="Meyers B.C."/>
            <person name="Huo N."/>
            <person name="Gu Y.Q."/>
            <person name="Zhou H."/>
            <person name="Devos K.M."/>
            <person name="Bennetzen J.L."/>
            <person name="Unver T."/>
            <person name="Budak H."/>
            <person name="Gulick P.J."/>
            <person name="Galiba G."/>
            <person name="Kalapos B."/>
            <person name="Nelson D.R."/>
            <person name="Li P."/>
            <person name="You F.M."/>
            <person name="Luo M.C."/>
            <person name="Dvorak J."/>
        </authorList>
    </citation>
    <scope>NUCLEOTIDE SEQUENCE [LARGE SCALE GENOMIC DNA]</scope>
    <source>
        <strain evidence="7">cv. AL8/78</strain>
    </source>
</reference>
<dbReference type="UniPathway" id="UPA00143"/>
<dbReference type="PANTHER" id="PTHR45647">
    <property type="entry name" value="OS02G0152300 PROTEIN"/>
    <property type="match status" value="1"/>
</dbReference>
<keyword evidence="5" id="KW-0833">Ubl conjugation pathway</keyword>
<reference evidence="8" key="2">
    <citation type="journal article" date="2017" name="Nat. Plants">
        <title>The Aegilops tauschii genome reveals multiple impacts of transposons.</title>
        <authorList>
            <person name="Zhao G."/>
            <person name="Zou C."/>
            <person name="Li K."/>
            <person name="Wang K."/>
            <person name="Li T."/>
            <person name="Gao L."/>
            <person name="Zhang X."/>
            <person name="Wang H."/>
            <person name="Yang Z."/>
            <person name="Liu X."/>
            <person name="Jiang W."/>
            <person name="Mao L."/>
            <person name="Kong X."/>
            <person name="Jiao Y."/>
            <person name="Jia J."/>
        </authorList>
    </citation>
    <scope>NUCLEOTIDE SEQUENCE [LARGE SCALE GENOMIC DNA]</scope>
    <source>
        <strain evidence="8">cv. AL8/78</strain>
    </source>
</reference>
<dbReference type="SUPFAM" id="SSF57850">
    <property type="entry name" value="RING/U-box"/>
    <property type="match status" value="1"/>
</dbReference>
<evidence type="ECO:0000256" key="2">
    <source>
        <dbReference type="ARBA" id="ARBA00004906"/>
    </source>
</evidence>
<evidence type="ECO:0000256" key="3">
    <source>
        <dbReference type="ARBA" id="ARBA00012483"/>
    </source>
</evidence>
<dbReference type="Gramene" id="AET5Gv20686100.43">
    <property type="protein sequence ID" value="AET5Gv20686100.43"/>
    <property type="gene ID" value="AET5Gv20686100"/>
</dbReference>
<proteinExistence type="predicted"/>
<organism evidence="7 8">
    <name type="scientific">Aegilops tauschii subsp. strangulata</name>
    <name type="common">Goatgrass</name>
    <dbReference type="NCBI Taxonomy" id="200361"/>
    <lineage>
        <taxon>Eukaryota</taxon>
        <taxon>Viridiplantae</taxon>
        <taxon>Streptophyta</taxon>
        <taxon>Embryophyta</taxon>
        <taxon>Tracheophyta</taxon>
        <taxon>Spermatophyta</taxon>
        <taxon>Magnoliopsida</taxon>
        <taxon>Liliopsida</taxon>
        <taxon>Poales</taxon>
        <taxon>Poaceae</taxon>
        <taxon>BOP clade</taxon>
        <taxon>Pooideae</taxon>
        <taxon>Triticodae</taxon>
        <taxon>Triticeae</taxon>
        <taxon>Triticinae</taxon>
        <taxon>Aegilops</taxon>
    </lineage>
</organism>
<reference evidence="7" key="3">
    <citation type="journal article" date="2017" name="Nature">
        <title>Genome sequence of the progenitor of the wheat D genome Aegilops tauschii.</title>
        <authorList>
            <person name="Luo M.C."/>
            <person name="Gu Y.Q."/>
            <person name="Puiu D."/>
            <person name="Wang H."/>
            <person name="Twardziok S.O."/>
            <person name="Deal K.R."/>
            <person name="Huo N."/>
            <person name="Zhu T."/>
            <person name="Wang L."/>
            <person name="Wang Y."/>
            <person name="McGuire P.E."/>
            <person name="Liu S."/>
            <person name="Long H."/>
            <person name="Ramasamy R.K."/>
            <person name="Rodriguez J.C."/>
            <person name="Van S.L."/>
            <person name="Yuan L."/>
            <person name="Wang Z."/>
            <person name="Xia Z."/>
            <person name="Xiao L."/>
            <person name="Anderson O.D."/>
            <person name="Ouyang S."/>
            <person name="Liang Y."/>
            <person name="Zimin A.V."/>
            <person name="Pertea G."/>
            <person name="Qi P."/>
            <person name="Bennetzen J.L."/>
            <person name="Dai X."/>
            <person name="Dawson M.W."/>
            <person name="Muller H.G."/>
            <person name="Kugler K."/>
            <person name="Rivarola-Duarte L."/>
            <person name="Spannagl M."/>
            <person name="Mayer K.F.X."/>
            <person name="Lu F.H."/>
            <person name="Bevan M.W."/>
            <person name="Leroy P."/>
            <person name="Li P."/>
            <person name="You F.M."/>
            <person name="Sun Q."/>
            <person name="Liu Z."/>
            <person name="Lyons E."/>
            <person name="Wicker T."/>
            <person name="Salzberg S.L."/>
            <person name="Devos K.M."/>
            <person name="Dvorak J."/>
        </authorList>
    </citation>
    <scope>NUCLEOTIDE SEQUENCE [LARGE SCALE GENOMIC DNA]</scope>
    <source>
        <strain evidence="7">cv. AL8/78</strain>
    </source>
</reference>
<reference evidence="8" key="1">
    <citation type="journal article" date="2014" name="Science">
        <title>Ancient hybridizations among the ancestral genomes of bread wheat.</title>
        <authorList>
            <consortium name="International Wheat Genome Sequencing Consortium,"/>
            <person name="Marcussen T."/>
            <person name="Sandve S.R."/>
            <person name="Heier L."/>
            <person name="Spannagl M."/>
            <person name="Pfeifer M."/>
            <person name="Jakobsen K.S."/>
            <person name="Wulff B.B."/>
            <person name="Steuernagel B."/>
            <person name="Mayer K.F."/>
            <person name="Olsen O.A."/>
        </authorList>
    </citation>
    <scope>NUCLEOTIDE SEQUENCE [LARGE SCALE GENOMIC DNA]</scope>
    <source>
        <strain evidence="8">cv. AL8/78</strain>
    </source>
</reference>
<evidence type="ECO:0000259" key="6">
    <source>
        <dbReference type="PROSITE" id="PS51698"/>
    </source>
</evidence>
<evidence type="ECO:0000256" key="1">
    <source>
        <dbReference type="ARBA" id="ARBA00000900"/>
    </source>
</evidence>
<dbReference type="GO" id="GO:0061630">
    <property type="term" value="F:ubiquitin protein ligase activity"/>
    <property type="evidence" value="ECO:0007669"/>
    <property type="project" value="UniProtKB-EC"/>
</dbReference>
<evidence type="ECO:0000313" key="8">
    <source>
        <dbReference type="Proteomes" id="UP000015105"/>
    </source>
</evidence>
<name>A0A453L9Y0_AEGTS</name>
<dbReference type="Pfam" id="PF04564">
    <property type="entry name" value="U-box"/>
    <property type="match status" value="1"/>
</dbReference>
<dbReference type="PANTHER" id="PTHR45647:SF131">
    <property type="entry name" value="RING-TYPE E3 UBIQUITIN TRANSFERASE"/>
    <property type="match status" value="1"/>
</dbReference>
<evidence type="ECO:0000256" key="4">
    <source>
        <dbReference type="ARBA" id="ARBA00022679"/>
    </source>
</evidence>